<evidence type="ECO:0000313" key="2">
    <source>
        <dbReference type="Proteomes" id="UP000284531"/>
    </source>
</evidence>
<accession>A0A419X9U4</accession>
<evidence type="ECO:0000313" key="1">
    <source>
        <dbReference type="EMBL" id="RKE04485.1"/>
    </source>
</evidence>
<dbReference type="Proteomes" id="UP000284531">
    <property type="component" value="Unassembled WGS sequence"/>
</dbReference>
<gene>
    <name evidence="1" type="ORF">BXY64_1510</name>
</gene>
<dbReference type="AlphaFoldDB" id="A0A419X9U4"/>
<dbReference type="RefSeq" id="WP_120239257.1">
    <property type="nucleotide sequence ID" value="NZ_CANNEC010000005.1"/>
</dbReference>
<protein>
    <submittedName>
        <fullName evidence="1">Uncharacterized protein</fullName>
    </submittedName>
</protein>
<comment type="caution">
    <text evidence="1">The sequence shown here is derived from an EMBL/GenBank/DDBJ whole genome shotgun (WGS) entry which is preliminary data.</text>
</comment>
<organism evidence="1 2">
    <name type="scientific">Marinifilum flexuosum</name>
    <dbReference type="NCBI Taxonomy" id="1117708"/>
    <lineage>
        <taxon>Bacteria</taxon>
        <taxon>Pseudomonadati</taxon>
        <taxon>Bacteroidota</taxon>
        <taxon>Bacteroidia</taxon>
        <taxon>Marinilabiliales</taxon>
        <taxon>Marinifilaceae</taxon>
    </lineage>
</organism>
<sequence length="98" mass="11518">MKLKAAFTLKRHMEDFIIKKLYEETQDLRELPSSIKKSIIKHKIDEYSNELRELSPIIEAYFADDVALNMNFSSSELNLIIDEAVSYVRFELLEMTSK</sequence>
<reference evidence="1 2" key="1">
    <citation type="submission" date="2018-09" db="EMBL/GenBank/DDBJ databases">
        <title>Genomic Encyclopedia of Archaeal and Bacterial Type Strains, Phase II (KMG-II): from individual species to whole genera.</title>
        <authorList>
            <person name="Goeker M."/>
        </authorList>
    </citation>
    <scope>NUCLEOTIDE SEQUENCE [LARGE SCALE GENOMIC DNA]</scope>
    <source>
        <strain evidence="1 2">DSM 21950</strain>
    </source>
</reference>
<proteinExistence type="predicted"/>
<name>A0A419X9U4_9BACT</name>
<dbReference type="EMBL" id="RAPQ01000008">
    <property type="protein sequence ID" value="RKE04485.1"/>
    <property type="molecule type" value="Genomic_DNA"/>
</dbReference>
<keyword evidence="2" id="KW-1185">Reference proteome</keyword>